<comment type="caution">
    <text evidence="1">The sequence shown here is derived from an EMBL/GenBank/DDBJ whole genome shotgun (WGS) entry which is preliminary data.</text>
</comment>
<reference evidence="1 2" key="1">
    <citation type="submission" date="2018-10" db="EMBL/GenBank/DDBJ databases">
        <title>Isolation from soil.</title>
        <authorList>
            <person name="Hu J."/>
        </authorList>
    </citation>
    <scope>NUCLEOTIDE SEQUENCE [LARGE SCALE GENOMIC DNA]</scope>
    <source>
        <strain evidence="1 2">NEAU-Ht49</strain>
    </source>
</reference>
<accession>A0A3M2LPX8</accession>
<dbReference type="OrthoDB" id="9998397at2"/>
<dbReference type="AlphaFoldDB" id="A0A3M2LPX8"/>
<protein>
    <submittedName>
        <fullName evidence="1">Uncharacterized protein</fullName>
    </submittedName>
</protein>
<proteinExistence type="predicted"/>
<dbReference type="Proteomes" id="UP000282674">
    <property type="component" value="Unassembled WGS sequence"/>
</dbReference>
<evidence type="ECO:0000313" key="2">
    <source>
        <dbReference type="Proteomes" id="UP000282674"/>
    </source>
</evidence>
<keyword evidence="2" id="KW-1185">Reference proteome</keyword>
<organism evidence="1 2">
    <name type="scientific">Actinomadura harenae</name>
    <dbReference type="NCBI Taxonomy" id="2483351"/>
    <lineage>
        <taxon>Bacteria</taxon>
        <taxon>Bacillati</taxon>
        <taxon>Actinomycetota</taxon>
        <taxon>Actinomycetes</taxon>
        <taxon>Streptosporangiales</taxon>
        <taxon>Thermomonosporaceae</taxon>
        <taxon>Actinomadura</taxon>
    </lineage>
</organism>
<dbReference type="RefSeq" id="WP_122197733.1">
    <property type="nucleotide sequence ID" value="NZ_JBHSKC010000011.1"/>
</dbReference>
<sequence>MGCELDQRIALRRALDIASAAYTEAMRSYGLLQGTITAVHALAEANLDRLFAGDAAGQRDDKH</sequence>
<dbReference type="EMBL" id="RFFG01000066">
    <property type="protein sequence ID" value="RMI39499.1"/>
    <property type="molecule type" value="Genomic_DNA"/>
</dbReference>
<name>A0A3M2LPX8_9ACTN</name>
<gene>
    <name evidence="1" type="ORF">EBO15_29510</name>
</gene>
<evidence type="ECO:0000313" key="1">
    <source>
        <dbReference type="EMBL" id="RMI39499.1"/>
    </source>
</evidence>